<name>A0A7S0DC81_MICPS</name>
<reference evidence="3" key="1">
    <citation type="submission" date="2021-01" db="EMBL/GenBank/DDBJ databases">
        <authorList>
            <person name="Corre E."/>
            <person name="Pelletier E."/>
            <person name="Niang G."/>
            <person name="Scheremetjew M."/>
            <person name="Finn R."/>
            <person name="Kale V."/>
            <person name="Holt S."/>
            <person name="Cochrane G."/>
            <person name="Meng A."/>
            <person name="Brown T."/>
            <person name="Cohen L."/>
        </authorList>
    </citation>
    <scope>NUCLEOTIDE SEQUENCE</scope>
    <source>
        <strain evidence="3">CCAC1681</strain>
    </source>
</reference>
<feature type="region of interest" description="Disordered" evidence="1">
    <location>
        <begin position="813"/>
        <end position="836"/>
    </location>
</feature>
<proteinExistence type="predicted"/>
<sequence>MARSETSPLLHGVRRGIDSHVVDLDGPSGESKVFGASKRTRAWMLAGVTAVVGTVAVAGVGAEGMRSALGSAAGVGMADSMAWRPGAAFVSAPSALPSLGNDKWAAYVQQGSDSGNNDVAAIGEDERDPNTMLHQWDQVVKWGSGLNPNDNQGNHPGLYDPVDPTIPFESDVDRQSAHLTWDQAKQLGYIMTPESFKAAIQAHPTSFLVIHAVNGLGNRMRALAAGKCLARERNRKLIIVWERDDSLEAPLQSMLTPSFLRGSFILETLPYNFLAAEHEKLTKQSRGEPVDKPPSFSLIHDATTDWGKQRVSIETAPDAWANWKGAAYIKSSHAELQLTASEYNFVGSYMVYFQPSAKVSAMMKTVPLADKSDDQVVSMHIRAGEDAKLSKDLKLDGEAAAEVALVDSYRQQCTVNSFVDVLTKRAPDAVSRGISVFVAADKPEDVAALRARLPNNKVFALSRPDYCNYGYNKAREEECMVYAVADLFLLSRNPGPMLRSKFSSFSDFANYYRKRAGRLQGKGFLVNGCDDDGHGEDGVLTAAAEASLGALQTTPSAPLEKRAFSDVVKARFAMGVEGGGHYKIKLGTVPVVNGDASRLGAETPAVSLCDAHADHVLCRPQRDMNQMEGFFAEMKAVSKDEAALSKLGLNEGEKKSKRAPFVVELNALLGSKPAAAAYPTPQSTAANPVFPEVRVMARAAEANGVDFTVAALYRDPVEAVARTASLSKPVANGQTRGALAEPVAGSKLLDRVIGSFSKQSQGYREMSAQLAAVSRDFYQCHSMDDDSSAAGGSAVGGSSSKAAGWVKGPARALLASREEKEEPAGSASADLGAGTTHDPLEPQVLAAYDSLGADAFYWFSAFSKDVRAASSSDAFASTLSVAMRDRVELLRRVQQDLGRNMNKVEMARYVGAENDAYAAYFAFRTGVCR</sequence>
<accession>A0A7S0DC81</accession>
<gene>
    <name evidence="3" type="ORF">MSP1401_LOCUS11610</name>
</gene>
<feature type="transmembrane region" description="Helical" evidence="2">
    <location>
        <begin position="42"/>
        <end position="62"/>
    </location>
</feature>
<evidence type="ECO:0008006" key="4">
    <source>
        <dbReference type="Google" id="ProtNLM"/>
    </source>
</evidence>
<protein>
    <recommendedName>
        <fullName evidence="4">O-fucosyltransferase family protein</fullName>
    </recommendedName>
</protein>
<keyword evidence="2" id="KW-0812">Transmembrane</keyword>
<organism evidence="3">
    <name type="scientific">Micromonas pusilla</name>
    <name type="common">Picoplanktonic green alga</name>
    <name type="synonym">Chromulina pusilla</name>
    <dbReference type="NCBI Taxonomy" id="38833"/>
    <lineage>
        <taxon>Eukaryota</taxon>
        <taxon>Viridiplantae</taxon>
        <taxon>Chlorophyta</taxon>
        <taxon>Mamiellophyceae</taxon>
        <taxon>Mamiellales</taxon>
        <taxon>Mamiellaceae</taxon>
        <taxon>Micromonas</taxon>
    </lineage>
</organism>
<evidence type="ECO:0000313" key="3">
    <source>
        <dbReference type="EMBL" id="CAD8450342.1"/>
    </source>
</evidence>
<keyword evidence="2" id="KW-1133">Transmembrane helix</keyword>
<dbReference type="Gene3D" id="3.40.50.11350">
    <property type="match status" value="1"/>
</dbReference>
<evidence type="ECO:0000256" key="2">
    <source>
        <dbReference type="SAM" id="Phobius"/>
    </source>
</evidence>
<keyword evidence="2" id="KW-0472">Membrane</keyword>
<dbReference type="EMBL" id="HBEN01013950">
    <property type="protein sequence ID" value="CAD8450342.1"/>
    <property type="molecule type" value="Transcribed_RNA"/>
</dbReference>
<dbReference type="AlphaFoldDB" id="A0A7S0DC81"/>
<evidence type="ECO:0000256" key="1">
    <source>
        <dbReference type="SAM" id="MobiDB-lite"/>
    </source>
</evidence>